<dbReference type="HOGENOM" id="CLU_1075027_0_0_1"/>
<organism evidence="3 4">
    <name type="scientific">Leersia perrieri</name>
    <dbReference type="NCBI Taxonomy" id="77586"/>
    <lineage>
        <taxon>Eukaryota</taxon>
        <taxon>Viridiplantae</taxon>
        <taxon>Streptophyta</taxon>
        <taxon>Embryophyta</taxon>
        <taxon>Tracheophyta</taxon>
        <taxon>Spermatophyta</taxon>
        <taxon>Magnoliopsida</taxon>
        <taxon>Liliopsida</taxon>
        <taxon>Poales</taxon>
        <taxon>Poaceae</taxon>
        <taxon>BOP clade</taxon>
        <taxon>Oryzoideae</taxon>
        <taxon>Oryzeae</taxon>
        <taxon>Oryzinae</taxon>
        <taxon>Leersia</taxon>
    </lineage>
</organism>
<evidence type="ECO:0000313" key="3">
    <source>
        <dbReference type="EnsemblPlants" id="LPERR09G14770.1"/>
    </source>
</evidence>
<feature type="transmembrane region" description="Helical" evidence="2">
    <location>
        <begin position="185"/>
        <end position="204"/>
    </location>
</feature>
<evidence type="ECO:0000313" key="4">
    <source>
        <dbReference type="Proteomes" id="UP000032180"/>
    </source>
</evidence>
<dbReference type="Proteomes" id="UP000032180">
    <property type="component" value="Chromosome 9"/>
</dbReference>
<evidence type="ECO:0000256" key="1">
    <source>
        <dbReference type="SAM" id="MobiDB-lite"/>
    </source>
</evidence>
<feature type="transmembrane region" description="Helical" evidence="2">
    <location>
        <begin position="213"/>
        <end position="233"/>
    </location>
</feature>
<dbReference type="EnsemblPlants" id="LPERR09G14770.1">
    <property type="protein sequence ID" value="LPERR09G14770.1"/>
    <property type="gene ID" value="LPERR09G14770"/>
</dbReference>
<feature type="region of interest" description="Disordered" evidence="1">
    <location>
        <begin position="236"/>
        <end position="259"/>
    </location>
</feature>
<reference evidence="4" key="2">
    <citation type="submission" date="2013-12" db="EMBL/GenBank/DDBJ databases">
        <authorList>
            <person name="Yu Y."/>
            <person name="Lee S."/>
            <person name="de Baynast K."/>
            <person name="Wissotski M."/>
            <person name="Liu L."/>
            <person name="Talag J."/>
            <person name="Goicoechea J."/>
            <person name="Angelova A."/>
            <person name="Jetty R."/>
            <person name="Kudrna D."/>
            <person name="Golser W."/>
            <person name="Rivera L."/>
            <person name="Zhang J."/>
            <person name="Wing R."/>
        </authorList>
    </citation>
    <scope>NUCLEOTIDE SEQUENCE</scope>
</reference>
<keyword evidence="4" id="KW-1185">Reference proteome</keyword>
<dbReference type="STRING" id="77586.A0A0D9XGG9"/>
<evidence type="ECO:0000256" key="2">
    <source>
        <dbReference type="SAM" id="Phobius"/>
    </source>
</evidence>
<protein>
    <submittedName>
        <fullName evidence="3">Uncharacterized protein</fullName>
    </submittedName>
</protein>
<keyword evidence="2" id="KW-1133">Transmembrane helix</keyword>
<proteinExistence type="predicted"/>
<name>A0A0D9XGG9_9ORYZ</name>
<keyword evidence="2" id="KW-0812">Transmembrane</keyword>
<reference evidence="3" key="3">
    <citation type="submission" date="2015-04" db="UniProtKB">
        <authorList>
            <consortium name="EnsemblPlants"/>
        </authorList>
    </citation>
    <scope>IDENTIFICATION</scope>
</reference>
<feature type="compositionally biased region" description="Low complexity" evidence="1">
    <location>
        <begin position="236"/>
        <end position="247"/>
    </location>
</feature>
<accession>A0A0D9XGG9</accession>
<dbReference type="AlphaFoldDB" id="A0A0D9XGG9"/>
<sequence>MGCRRRTYWAQDRRRGFDGGDLGGKIVFGGLEERWGGIGPLRAGRPIGDLRPGQQIGGLGIGARRSSGSVELKYRVDSIERKFDVHNHEKQLRIRAWEESQRVLFKTVADKQAAKKLQALQDMKERYIVDIMKRCNIPHLFDHIDQHIIRDHAEFLVHVDIQLGFINDIEGKFKKSNMSLAEKSIIVGTMLLVGGIILLSILCVPELPKSLKIVCWATSMVIFFVATLCYYHGSSTTSHPSTSPTETPDLENPAPVTSY</sequence>
<dbReference type="Gramene" id="LPERR09G14770.1">
    <property type="protein sequence ID" value="LPERR09G14770.1"/>
    <property type="gene ID" value="LPERR09G14770"/>
</dbReference>
<keyword evidence="2" id="KW-0472">Membrane</keyword>
<reference evidence="3 4" key="1">
    <citation type="submission" date="2012-08" db="EMBL/GenBank/DDBJ databases">
        <title>Oryza genome evolution.</title>
        <authorList>
            <person name="Wing R.A."/>
        </authorList>
    </citation>
    <scope>NUCLEOTIDE SEQUENCE</scope>
</reference>